<dbReference type="EMBL" id="JBJQOH010000004">
    <property type="protein sequence ID" value="KAL3686702.1"/>
    <property type="molecule type" value="Genomic_DNA"/>
</dbReference>
<evidence type="ECO:0000259" key="3">
    <source>
        <dbReference type="PROSITE" id="PS50158"/>
    </source>
</evidence>
<feature type="region of interest" description="Disordered" evidence="2">
    <location>
        <begin position="178"/>
        <end position="199"/>
    </location>
</feature>
<feature type="region of interest" description="Disordered" evidence="2">
    <location>
        <begin position="10"/>
        <end position="74"/>
    </location>
</feature>
<dbReference type="InterPro" id="IPR036875">
    <property type="entry name" value="Znf_CCHC_sf"/>
</dbReference>
<dbReference type="Proteomes" id="UP001633002">
    <property type="component" value="Unassembled WGS sequence"/>
</dbReference>
<keyword evidence="1" id="KW-0862">Zinc</keyword>
<reference evidence="4 5" key="1">
    <citation type="submission" date="2024-09" db="EMBL/GenBank/DDBJ databases">
        <title>Chromosome-scale assembly of Riccia sorocarpa.</title>
        <authorList>
            <person name="Paukszto L."/>
        </authorList>
    </citation>
    <scope>NUCLEOTIDE SEQUENCE [LARGE SCALE GENOMIC DNA]</scope>
    <source>
        <strain evidence="4">LP-2024</strain>
        <tissue evidence="4">Aerial parts of the thallus</tissue>
    </source>
</reference>
<organism evidence="4 5">
    <name type="scientific">Riccia sorocarpa</name>
    <dbReference type="NCBI Taxonomy" id="122646"/>
    <lineage>
        <taxon>Eukaryota</taxon>
        <taxon>Viridiplantae</taxon>
        <taxon>Streptophyta</taxon>
        <taxon>Embryophyta</taxon>
        <taxon>Marchantiophyta</taxon>
        <taxon>Marchantiopsida</taxon>
        <taxon>Marchantiidae</taxon>
        <taxon>Marchantiales</taxon>
        <taxon>Ricciaceae</taxon>
        <taxon>Riccia</taxon>
    </lineage>
</organism>
<comment type="caution">
    <text evidence="4">The sequence shown here is derived from an EMBL/GenBank/DDBJ whole genome shotgun (WGS) entry which is preliminary data.</text>
</comment>
<evidence type="ECO:0000256" key="1">
    <source>
        <dbReference type="PROSITE-ProRule" id="PRU00047"/>
    </source>
</evidence>
<dbReference type="AlphaFoldDB" id="A0ABD3H5A7"/>
<dbReference type="SUPFAM" id="SSF57756">
    <property type="entry name" value="Retrovirus zinc finger-like domains"/>
    <property type="match status" value="1"/>
</dbReference>
<evidence type="ECO:0000256" key="2">
    <source>
        <dbReference type="SAM" id="MobiDB-lite"/>
    </source>
</evidence>
<evidence type="ECO:0000313" key="4">
    <source>
        <dbReference type="EMBL" id="KAL3686702.1"/>
    </source>
</evidence>
<protein>
    <recommendedName>
        <fullName evidence="3">CCHC-type domain-containing protein</fullName>
    </recommendedName>
</protein>
<keyword evidence="1" id="KW-0863">Zinc-finger</keyword>
<keyword evidence="1" id="KW-0479">Metal-binding</keyword>
<keyword evidence="5" id="KW-1185">Reference proteome</keyword>
<gene>
    <name evidence="4" type="ORF">R1sor_013011</name>
</gene>
<accession>A0ABD3H5A7</accession>
<feature type="compositionally biased region" description="Basic residues" evidence="2">
    <location>
        <begin position="10"/>
        <end position="25"/>
    </location>
</feature>
<proteinExistence type="predicted"/>
<dbReference type="Gene3D" id="4.10.60.10">
    <property type="entry name" value="Zinc finger, CCHC-type"/>
    <property type="match status" value="1"/>
</dbReference>
<dbReference type="PROSITE" id="PS50158">
    <property type="entry name" value="ZF_CCHC"/>
    <property type="match status" value="1"/>
</dbReference>
<dbReference type="SMART" id="SM00343">
    <property type="entry name" value="ZnF_C2HC"/>
    <property type="match status" value="1"/>
</dbReference>
<feature type="compositionally biased region" description="Basic and acidic residues" evidence="2">
    <location>
        <begin position="26"/>
        <end position="42"/>
    </location>
</feature>
<dbReference type="InterPro" id="IPR001878">
    <property type="entry name" value="Znf_CCHC"/>
</dbReference>
<feature type="region of interest" description="Disordered" evidence="2">
    <location>
        <begin position="86"/>
        <end position="157"/>
    </location>
</feature>
<evidence type="ECO:0000313" key="5">
    <source>
        <dbReference type="Proteomes" id="UP001633002"/>
    </source>
</evidence>
<feature type="domain" description="CCHC-type" evidence="3">
    <location>
        <begin position="5"/>
        <end position="20"/>
    </location>
</feature>
<feature type="compositionally biased region" description="Low complexity" evidence="2">
    <location>
        <begin position="141"/>
        <end position="157"/>
    </location>
</feature>
<sequence>MPDACFQCHQRGHVARNCPSRKTRRGQQEQKDEAKVEMESKKPVAPNNTGAETPFTPAPGMKEKTNSKEPVQLQFTNAFAALADLEDEDEEEHNAPVAPANPTVDTEAPEADQADAEENLNKTTDMEVEMAKRKREREKGTPTSSSLDSPPTLRSLSTAGLIGQNNLKLPMMISTANQSGSNARISRSTRSKGQKGSGIRGKALRLRQILKIFVREGEDWMRALQALIQHAVTKRPGGQISRLWTTQELLLAHCPRRIPKAQTATGLLTAWTEAVGHRSIEQEDILNDGYSHVNLHINLLVKQGRLTRQQEILIRRTLRSAGIHDVGWWADWACTQNSVRPLREMDEVAVEIGMAIEVQSGAIESLPWFWKIGSKTYSTWLLPTALCKNLFQKHDSLNKKFAKSKWEGLRYLTEGPIGCPPPARTFLEAFDKAFSRNTPALYMGFVAGMKAIWHECNMKCYSGKICRIPYSISLQLVLTMAQAQLGSAQMKTRNETNTISTSASFRLTRSRKEQQHSD</sequence>
<dbReference type="GO" id="GO:0008270">
    <property type="term" value="F:zinc ion binding"/>
    <property type="evidence" value="ECO:0007669"/>
    <property type="project" value="UniProtKB-KW"/>
</dbReference>
<name>A0ABD3H5A7_9MARC</name>
<feature type="compositionally biased region" description="Acidic residues" evidence="2">
    <location>
        <begin position="107"/>
        <end position="118"/>
    </location>
</feature>